<dbReference type="PANTHER" id="PTHR43214:SF39">
    <property type="entry name" value="TRANSCRIPTIONAL REGULATORY PROTEIN DEGU"/>
    <property type="match status" value="1"/>
</dbReference>
<dbReference type="InterPro" id="IPR011006">
    <property type="entry name" value="CheY-like_superfamily"/>
</dbReference>
<dbReference type="SMART" id="SM00421">
    <property type="entry name" value="HTH_LUXR"/>
    <property type="match status" value="1"/>
</dbReference>
<keyword evidence="9" id="KW-1185">Reference proteome</keyword>
<name>A0ABU0GQB9_9BACL</name>
<dbReference type="InterPro" id="IPR016032">
    <property type="entry name" value="Sig_transdc_resp-reg_C-effctor"/>
</dbReference>
<comment type="caution">
    <text evidence="8">The sequence shown here is derived from an EMBL/GenBank/DDBJ whole genome shotgun (WGS) entry which is preliminary data.</text>
</comment>
<evidence type="ECO:0000256" key="3">
    <source>
        <dbReference type="ARBA" id="ARBA00023125"/>
    </source>
</evidence>
<dbReference type="SUPFAM" id="SSF52172">
    <property type="entry name" value="CheY-like"/>
    <property type="match status" value="1"/>
</dbReference>
<dbReference type="InterPro" id="IPR001789">
    <property type="entry name" value="Sig_transdc_resp-reg_receiver"/>
</dbReference>
<reference evidence="8 9" key="1">
    <citation type="submission" date="2023-07" db="EMBL/GenBank/DDBJ databases">
        <title>Genomic Encyclopedia of Type Strains, Phase IV (KMG-IV): sequencing the most valuable type-strain genomes for metagenomic binning, comparative biology and taxonomic classification.</title>
        <authorList>
            <person name="Goeker M."/>
        </authorList>
    </citation>
    <scope>NUCLEOTIDE SEQUENCE [LARGE SCALE GENOMIC DNA]</scope>
    <source>
        <strain evidence="8 9">DSM 16419</strain>
    </source>
</reference>
<evidence type="ECO:0000313" key="9">
    <source>
        <dbReference type="Proteomes" id="UP001241988"/>
    </source>
</evidence>
<dbReference type="Proteomes" id="UP001241988">
    <property type="component" value="Unassembled WGS sequence"/>
</dbReference>
<dbReference type="SUPFAM" id="SSF46894">
    <property type="entry name" value="C-terminal effector domain of the bipartite response regulators"/>
    <property type="match status" value="1"/>
</dbReference>
<dbReference type="PANTHER" id="PTHR43214">
    <property type="entry name" value="TWO-COMPONENT RESPONSE REGULATOR"/>
    <property type="match status" value="1"/>
</dbReference>
<dbReference type="PROSITE" id="PS50110">
    <property type="entry name" value="RESPONSE_REGULATORY"/>
    <property type="match status" value="1"/>
</dbReference>
<accession>A0ABU0GQB9</accession>
<keyword evidence="4" id="KW-0804">Transcription</keyword>
<proteinExistence type="predicted"/>
<protein>
    <submittedName>
        <fullName evidence="8">Two-component system response regulator DegU</fullName>
    </submittedName>
</protein>
<keyword evidence="3" id="KW-0238">DNA-binding</keyword>
<keyword evidence="2" id="KW-0805">Transcription regulation</keyword>
<evidence type="ECO:0000256" key="2">
    <source>
        <dbReference type="ARBA" id="ARBA00023015"/>
    </source>
</evidence>
<keyword evidence="1" id="KW-0597">Phosphoprotein</keyword>
<dbReference type="Gene3D" id="3.40.50.2300">
    <property type="match status" value="1"/>
</dbReference>
<dbReference type="CDD" id="cd06170">
    <property type="entry name" value="LuxR_C_like"/>
    <property type="match status" value="1"/>
</dbReference>
<evidence type="ECO:0000259" key="7">
    <source>
        <dbReference type="PROSITE" id="PS50110"/>
    </source>
</evidence>
<feature type="domain" description="HTH luxR-type" evidence="6">
    <location>
        <begin position="164"/>
        <end position="229"/>
    </location>
</feature>
<feature type="domain" description="Response regulatory" evidence="7">
    <location>
        <begin position="11"/>
        <end position="128"/>
    </location>
</feature>
<comment type="caution">
    <text evidence="5">Lacks conserved residue(s) required for the propagation of feature annotation.</text>
</comment>
<dbReference type="PROSITE" id="PS50043">
    <property type="entry name" value="HTH_LUXR_2"/>
    <property type="match status" value="1"/>
</dbReference>
<sequence length="233" mass="26147">MHPPHTEGIFPVVLADTNRLLGEGLKLILNDLGNEFSIIDQQSGLFNLRASLEDYSSKIILAELFSGDSLGITELQNFISEYPKAKVVVYSVSKEKEHVLETLKYGAVGYLSKGAEISTVIEALRTVSRGYYYIDPWLAQFLVKEIQQLHGKINDKEHFSIQIADPCPELLTKREMEIIRLLTEGQSNKSIGEVLHISEKTVKNHVSKMLAKLKLVDRTQIVLKAIKSGWVAL</sequence>
<dbReference type="Pfam" id="PF00196">
    <property type="entry name" value="GerE"/>
    <property type="match status" value="1"/>
</dbReference>
<dbReference type="RefSeq" id="WP_308785836.1">
    <property type="nucleotide sequence ID" value="NZ_JAUSWB010000001.1"/>
</dbReference>
<gene>
    <name evidence="8" type="ORF">QOZ98_000371</name>
</gene>
<dbReference type="PRINTS" id="PR00038">
    <property type="entry name" value="HTHLUXR"/>
</dbReference>
<dbReference type="EMBL" id="JAUSWB010000001">
    <property type="protein sequence ID" value="MDQ0427546.1"/>
    <property type="molecule type" value="Genomic_DNA"/>
</dbReference>
<organism evidence="8 9">
    <name type="scientific">Planomicrobium stackebrandtii</name>
    <dbReference type="NCBI Taxonomy" id="253160"/>
    <lineage>
        <taxon>Bacteria</taxon>
        <taxon>Bacillati</taxon>
        <taxon>Bacillota</taxon>
        <taxon>Bacilli</taxon>
        <taxon>Bacillales</taxon>
        <taxon>Caryophanaceae</taxon>
        <taxon>Planomicrobium</taxon>
    </lineage>
</organism>
<evidence type="ECO:0000256" key="5">
    <source>
        <dbReference type="PROSITE-ProRule" id="PRU00169"/>
    </source>
</evidence>
<evidence type="ECO:0000256" key="1">
    <source>
        <dbReference type="ARBA" id="ARBA00022553"/>
    </source>
</evidence>
<evidence type="ECO:0000313" key="8">
    <source>
        <dbReference type="EMBL" id="MDQ0427546.1"/>
    </source>
</evidence>
<dbReference type="InterPro" id="IPR000792">
    <property type="entry name" value="Tscrpt_reg_LuxR_C"/>
</dbReference>
<evidence type="ECO:0000256" key="4">
    <source>
        <dbReference type="ARBA" id="ARBA00023163"/>
    </source>
</evidence>
<evidence type="ECO:0000259" key="6">
    <source>
        <dbReference type="PROSITE" id="PS50043"/>
    </source>
</evidence>
<dbReference type="InterPro" id="IPR039420">
    <property type="entry name" value="WalR-like"/>
</dbReference>